<reference evidence="3" key="2">
    <citation type="submission" date="2021-04" db="EMBL/GenBank/DDBJ databases">
        <authorList>
            <person name="Gilroy R."/>
        </authorList>
    </citation>
    <scope>NUCLEOTIDE SEQUENCE</scope>
    <source>
        <strain evidence="3">ChiSjej5B23-15282</strain>
    </source>
</reference>
<evidence type="ECO:0000313" key="4">
    <source>
        <dbReference type="Proteomes" id="UP000824243"/>
    </source>
</evidence>
<reference evidence="3" key="1">
    <citation type="journal article" date="2021" name="PeerJ">
        <title>Extensive microbial diversity within the chicken gut microbiome revealed by metagenomics and culture.</title>
        <authorList>
            <person name="Gilroy R."/>
            <person name="Ravi A."/>
            <person name="Getino M."/>
            <person name="Pursley I."/>
            <person name="Horton D.L."/>
            <person name="Alikhan N.F."/>
            <person name="Baker D."/>
            <person name="Gharbi K."/>
            <person name="Hall N."/>
            <person name="Watson M."/>
            <person name="Adriaenssens E.M."/>
            <person name="Foster-Nyarko E."/>
            <person name="Jarju S."/>
            <person name="Secka A."/>
            <person name="Antonio M."/>
            <person name="Oren A."/>
            <person name="Chaudhuri R.R."/>
            <person name="La Ragione R."/>
            <person name="Hildebrand F."/>
            <person name="Pallen M.J."/>
        </authorList>
    </citation>
    <scope>NUCLEOTIDE SEQUENCE</scope>
    <source>
        <strain evidence="3">ChiSjej5B23-15282</strain>
    </source>
</reference>
<evidence type="ECO:0000259" key="2">
    <source>
        <dbReference type="Pfam" id="PF12439"/>
    </source>
</evidence>
<dbReference type="Proteomes" id="UP000824243">
    <property type="component" value="Unassembled WGS sequence"/>
</dbReference>
<gene>
    <name evidence="3" type="ORF">H9981_07505</name>
</gene>
<dbReference type="EMBL" id="DXFA01000130">
    <property type="protein sequence ID" value="HIX48838.1"/>
    <property type="molecule type" value="Genomic_DNA"/>
</dbReference>
<feature type="non-terminal residue" evidence="3">
    <location>
        <position position="359"/>
    </location>
</feature>
<sequence>MSRKWVYGKQDWKTYERGQENCYLMTNGLGGFSSMTMTGSVARNDHAFFMACTKAPNNRYNMVHRLAEKLRIGDREYVLSSQQSADRKVEEGYRYLSEFSYEDTPMWRFHVYGVEIVKEAAMKNGENTAALTYRIINRTRGEARLTVTPFYQFTPKGKEPEAGQKFEWREIRNSGINGTACRIESNDLSMELITDGQVSGIGPVWETYFYSYDACDGRRDTGSAAACHQISICVESGCEKVLSIIYRMDGIGADKGQESSGDLANTPREMAARITDGLKAYRKGLEALAGFRDENARTLSKSADQFLSLRASTGGETILAGYPFFEDWGRDTMTALPGVCISTGRYEDAESILRTFAAY</sequence>
<dbReference type="InterPro" id="IPR032790">
    <property type="entry name" value="GDE_C"/>
</dbReference>
<dbReference type="Pfam" id="PF12439">
    <property type="entry name" value="GDE_N"/>
    <property type="match status" value="1"/>
</dbReference>
<organism evidence="3 4">
    <name type="scientific">Candidatus Mediterraneibacter caccavium</name>
    <dbReference type="NCBI Taxonomy" id="2838661"/>
    <lineage>
        <taxon>Bacteria</taxon>
        <taxon>Bacillati</taxon>
        <taxon>Bacillota</taxon>
        <taxon>Clostridia</taxon>
        <taxon>Lachnospirales</taxon>
        <taxon>Lachnospiraceae</taxon>
        <taxon>Mediterraneibacter</taxon>
    </lineage>
</organism>
<dbReference type="InterPro" id="IPR010401">
    <property type="entry name" value="AGL/Gdb1"/>
</dbReference>
<proteinExistence type="predicted"/>
<dbReference type="SUPFAM" id="SSF48208">
    <property type="entry name" value="Six-hairpin glycosidases"/>
    <property type="match status" value="1"/>
</dbReference>
<dbReference type="InterPro" id="IPR024742">
    <property type="entry name" value="Glycogen_debranch_N"/>
</dbReference>
<dbReference type="GO" id="GO:0004135">
    <property type="term" value="F:amylo-alpha-1,6-glucosidase activity"/>
    <property type="evidence" value="ECO:0007669"/>
    <property type="project" value="InterPro"/>
</dbReference>
<dbReference type="PANTHER" id="PTHR10569">
    <property type="entry name" value="GLYCOGEN DEBRANCHING ENZYME"/>
    <property type="match status" value="1"/>
</dbReference>
<dbReference type="Pfam" id="PF06202">
    <property type="entry name" value="GDE_C"/>
    <property type="match status" value="1"/>
</dbReference>
<protein>
    <submittedName>
        <fullName evidence="3">Amylo-alpha-1,6-glucosidase</fullName>
    </submittedName>
</protein>
<dbReference type="GO" id="GO:0005980">
    <property type="term" value="P:glycogen catabolic process"/>
    <property type="evidence" value="ECO:0007669"/>
    <property type="project" value="InterPro"/>
</dbReference>
<comment type="caution">
    <text evidence="3">The sequence shown here is derived from an EMBL/GenBank/DDBJ whole genome shotgun (WGS) entry which is preliminary data.</text>
</comment>
<evidence type="ECO:0000313" key="3">
    <source>
        <dbReference type="EMBL" id="HIX48838.1"/>
    </source>
</evidence>
<dbReference type="PANTHER" id="PTHR10569:SF2">
    <property type="entry name" value="GLYCOGEN DEBRANCHING ENZYME"/>
    <property type="match status" value="1"/>
</dbReference>
<dbReference type="AlphaFoldDB" id="A0A9D1VYC8"/>
<name>A0A9D1VYC8_9FIRM</name>
<dbReference type="GO" id="GO:0004134">
    <property type="term" value="F:4-alpha-glucanotransferase activity"/>
    <property type="evidence" value="ECO:0007669"/>
    <property type="project" value="InterPro"/>
</dbReference>
<dbReference type="InterPro" id="IPR008928">
    <property type="entry name" value="6-hairpin_glycosidase_sf"/>
</dbReference>
<accession>A0A9D1VYC8</accession>
<feature type="domain" description="Glycogen debranching enzyme C-terminal" evidence="1">
    <location>
        <begin position="302"/>
        <end position="359"/>
    </location>
</feature>
<evidence type="ECO:0000259" key="1">
    <source>
        <dbReference type="Pfam" id="PF06202"/>
    </source>
</evidence>
<feature type="domain" description="Glycogen debranching enzyme bacterial and archaeal type N-terminal" evidence="2">
    <location>
        <begin position="23"/>
        <end position="239"/>
    </location>
</feature>